<sequence length="127" mass="13151">MGIGTTRRLLEHAQFFAAPVEVGDQTPPLLHKFIAALGQGLALLLELALPVLAPRGQWGCRAAELFQVQAQLGLAGTDLGQFLHDPAQCFLAVQETEQEGVLVAAAGGGSDVHQGLAVGGEQFGAAL</sequence>
<reference evidence="1 2" key="1">
    <citation type="submission" date="2024-09" db="EMBL/GenBank/DDBJ databases">
        <authorList>
            <person name="Sun Q."/>
            <person name="Mori K."/>
        </authorList>
    </citation>
    <scope>NUCLEOTIDE SEQUENCE [LARGE SCALE GENOMIC DNA]</scope>
    <source>
        <strain evidence="1 2">JCM 4362</strain>
    </source>
</reference>
<proteinExistence type="predicted"/>
<keyword evidence="2" id="KW-1185">Reference proteome</keyword>
<dbReference type="RefSeq" id="WP_380837632.1">
    <property type="nucleotide sequence ID" value="NZ_JBHMCR010000019.1"/>
</dbReference>
<protein>
    <submittedName>
        <fullName evidence="1">Uncharacterized protein</fullName>
    </submittedName>
</protein>
<organism evidence="1 2">
    <name type="scientific">Streptomyces cremeus</name>
    <dbReference type="NCBI Taxonomy" id="66881"/>
    <lineage>
        <taxon>Bacteria</taxon>
        <taxon>Bacillati</taxon>
        <taxon>Actinomycetota</taxon>
        <taxon>Actinomycetes</taxon>
        <taxon>Kitasatosporales</taxon>
        <taxon>Streptomycetaceae</taxon>
        <taxon>Streptomyces</taxon>
    </lineage>
</organism>
<dbReference type="EMBL" id="JBHMCR010000019">
    <property type="protein sequence ID" value="MFB9523628.1"/>
    <property type="molecule type" value="Genomic_DNA"/>
</dbReference>
<evidence type="ECO:0000313" key="2">
    <source>
        <dbReference type="Proteomes" id="UP001589718"/>
    </source>
</evidence>
<evidence type="ECO:0000313" key="1">
    <source>
        <dbReference type="EMBL" id="MFB9523628.1"/>
    </source>
</evidence>
<name>A0ABV5PLI7_STRCM</name>
<accession>A0ABV5PLI7</accession>
<comment type="caution">
    <text evidence="1">The sequence shown here is derived from an EMBL/GenBank/DDBJ whole genome shotgun (WGS) entry which is preliminary data.</text>
</comment>
<gene>
    <name evidence="1" type="ORF">ACFFTU_27140</name>
</gene>
<dbReference type="Proteomes" id="UP001589718">
    <property type="component" value="Unassembled WGS sequence"/>
</dbReference>